<feature type="compositionally biased region" description="Polar residues" evidence="2">
    <location>
        <begin position="205"/>
        <end position="229"/>
    </location>
</feature>
<evidence type="ECO:0000313" key="3">
    <source>
        <dbReference type="EMBL" id="CAJ1968422.1"/>
    </source>
</evidence>
<gene>
    <name evidence="3" type="ORF">AYBTSS11_LOCUS21704</name>
</gene>
<protein>
    <submittedName>
        <fullName evidence="3">Uncharacterized protein</fullName>
    </submittedName>
</protein>
<feature type="compositionally biased region" description="Low complexity" evidence="2">
    <location>
        <begin position="168"/>
        <end position="178"/>
    </location>
</feature>
<feature type="compositionally biased region" description="Polar residues" evidence="2">
    <location>
        <begin position="244"/>
        <end position="257"/>
    </location>
</feature>
<dbReference type="PANTHER" id="PTHR33701:SF2">
    <property type="entry name" value="TRANSMEMBRANE PROTEIN"/>
    <property type="match status" value="1"/>
</dbReference>
<feature type="compositionally biased region" description="Low complexity" evidence="2">
    <location>
        <begin position="230"/>
        <end position="243"/>
    </location>
</feature>
<dbReference type="AlphaFoldDB" id="A0AA86SNY3"/>
<evidence type="ECO:0000256" key="1">
    <source>
        <dbReference type="SAM" id="Coils"/>
    </source>
</evidence>
<name>A0AA86SNY3_9FABA</name>
<feature type="coiled-coil region" evidence="1">
    <location>
        <begin position="109"/>
        <end position="143"/>
    </location>
</feature>
<proteinExistence type="predicted"/>
<dbReference type="PANTHER" id="PTHR33701">
    <property type="entry name" value="TRANSMEMBRANE PROTEIN"/>
    <property type="match status" value="1"/>
</dbReference>
<organism evidence="3 4">
    <name type="scientific">Sphenostylis stenocarpa</name>
    <dbReference type="NCBI Taxonomy" id="92480"/>
    <lineage>
        <taxon>Eukaryota</taxon>
        <taxon>Viridiplantae</taxon>
        <taxon>Streptophyta</taxon>
        <taxon>Embryophyta</taxon>
        <taxon>Tracheophyta</taxon>
        <taxon>Spermatophyta</taxon>
        <taxon>Magnoliopsida</taxon>
        <taxon>eudicotyledons</taxon>
        <taxon>Gunneridae</taxon>
        <taxon>Pentapetalae</taxon>
        <taxon>rosids</taxon>
        <taxon>fabids</taxon>
        <taxon>Fabales</taxon>
        <taxon>Fabaceae</taxon>
        <taxon>Papilionoideae</taxon>
        <taxon>50 kb inversion clade</taxon>
        <taxon>NPAAA clade</taxon>
        <taxon>indigoferoid/millettioid clade</taxon>
        <taxon>Phaseoleae</taxon>
        <taxon>Sphenostylis</taxon>
    </lineage>
</organism>
<sequence length="342" mass="37266">MRGTNSKAPKNYEHLVLAHPSPMIAIKWTALSLRPIKKDGTLKGGCSGPTMGSCSGESAGNKQVVAADKDHIWSSKKVEDEGLNLNTVECLRGRLLAERQASRVAKMEAESMGNKLVELEKLLREETKLRDKAERRLKFLKKKIGSFSIPSKSGQLEHSDSSEKYENSCESSSISSLSKHSEEIEIKHDAKIPALPENVDHSDNVSEASTLTQTHNSPSSTKDCDSQNTDNFSSNSDPSDSSPQILSENPNLSSGNLKNDESRFSSLSSRSSSVTENESDDADFCDHSLALVPVTVTPTSHATSNPKPINVSVLEALEALRHARERLQSSMRSSQMIHVGPI</sequence>
<evidence type="ECO:0000256" key="2">
    <source>
        <dbReference type="SAM" id="MobiDB-lite"/>
    </source>
</evidence>
<accession>A0AA86SNY3</accession>
<dbReference type="Gramene" id="rna-AYBTSS11_LOCUS21704">
    <property type="protein sequence ID" value="CAJ1968422.1"/>
    <property type="gene ID" value="gene-AYBTSS11_LOCUS21704"/>
</dbReference>
<feature type="compositionally biased region" description="Low complexity" evidence="2">
    <location>
        <begin position="264"/>
        <end position="273"/>
    </location>
</feature>
<evidence type="ECO:0000313" key="4">
    <source>
        <dbReference type="Proteomes" id="UP001189624"/>
    </source>
</evidence>
<keyword evidence="1" id="KW-0175">Coiled coil</keyword>
<reference evidence="3" key="1">
    <citation type="submission" date="2023-10" db="EMBL/GenBank/DDBJ databases">
        <authorList>
            <person name="Domelevo Entfellner J.-B."/>
        </authorList>
    </citation>
    <scope>NUCLEOTIDE SEQUENCE</scope>
</reference>
<dbReference type="EMBL" id="OY731404">
    <property type="protein sequence ID" value="CAJ1968422.1"/>
    <property type="molecule type" value="Genomic_DNA"/>
</dbReference>
<keyword evidence="4" id="KW-1185">Reference proteome</keyword>
<feature type="compositionally biased region" description="Basic and acidic residues" evidence="2">
    <location>
        <begin position="155"/>
        <end position="167"/>
    </location>
</feature>
<feature type="region of interest" description="Disordered" evidence="2">
    <location>
        <begin position="150"/>
        <end position="281"/>
    </location>
</feature>
<dbReference type="Proteomes" id="UP001189624">
    <property type="component" value="Chromosome 7"/>
</dbReference>
<feature type="compositionally biased region" description="Basic and acidic residues" evidence="2">
    <location>
        <begin position="179"/>
        <end position="191"/>
    </location>
</feature>